<dbReference type="AlphaFoldDB" id="A0A1N7SNA9"/>
<dbReference type="EMBL" id="CYGX02000115">
    <property type="protein sequence ID" value="SIT48853.1"/>
    <property type="molecule type" value="Genomic_DNA"/>
</dbReference>
<reference evidence="1 2" key="1">
    <citation type="submission" date="2016-12" db="EMBL/GenBank/DDBJ databases">
        <authorList>
            <person name="Song W.-J."/>
            <person name="Kurnit D.M."/>
        </authorList>
    </citation>
    <scope>NUCLEOTIDE SEQUENCE [LARGE SCALE GENOMIC DNA]</scope>
    <source>
        <strain evidence="1 2">STM7296</strain>
    </source>
</reference>
<gene>
    <name evidence="1" type="ORF">BN2475_1150017</name>
</gene>
<protein>
    <submittedName>
        <fullName evidence="1">YbaK/prolyl-tRNA synthetase associated domain-containing protein</fullName>
    </submittedName>
</protein>
<proteinExistence type="predicted"/>
<accession>A0A1N7SNA9</accession>
<keyword evidence="2" id="KW-1185">Reference proteome</keyword>
<name>A0A1N7SNA9_9BURK</name>
<evidence type="ECO:0000313" key="1">
    <source>
        <dbReference type="EMBL" id="SIT48853.1"/>
    </source>
</evidence>
<keyword evidence="1" id="KW-0030">Aminoacyl-tRNA synthetase</keyword>
<evidence type="ECO:0000313" key="2">
    <source>
        <dbReference type="Proteomes" id="UP000187012"/>
    </source>
</evidence>
<organism evidence="1 2">
    <name type="scientific">Paraburkholderia ribeironis</name>
    <dbReference type="NCBI Taxonomy" id="1247936"/>
    <lineage>
        <taxon>Bacteria</taxon>
        <taxon>Pseudomonadati</taxon>
        <taxon>Pseudomonadota</taxon>
        <taxon>Betaproteobacteria</taxon>
        <taxon>Burkholderiales</taxon>
        <taxon>Burkholderiaceae</taxon>
        <taxon>Paraburkholderia</taxon>
    </lineage>
</organism>
<sequence>MLGRDAKVDNRKFKDTFKGKGKMLSSEEVLAWTSHPLSQA</sequence>
<dbReference type="Proteomes" id="UP000187012">
    <property type="component" value="Unassembled WGS sequence"/>
</dbReference>
<keyword evidence="1" id="KW-0436">Ligase</keyword>
<dbReference type="GO" id="GO:0004812">
    <property type="term" value="F:aminoacyl-tRNA ligase activity"/>
    <property type="evidence" value="ECO:0007669"/>
    <property type="project" value="UniProtKB-KW"/>
</dbReference>
<dbReference type="STRING" id="1247936.BN2475_1150017"/>